<keyword evidence="1" id="KW-1133">Transmembrane helix</keyword>
<dbReference type="InterPro" id="IPR022029">
    <property type="entry name" value="YoaR-like_PG-bd"/>
</dbReference>
<feature type="domain" description="YoaR-like putative peptidoglycan binding" evidence="2">
    <location>
        <begin position="252"/>
        <end position="319"/>
    </location>
</feature>
<sequence length="572" mass="61675">MSDEPYPYRTSDRRVIPWLLFGLLVLFGGLYVAGYLLTSDRVPRGTTVAGVQIGGLHPAAARTALGDALADERVAPIEVTAFGTSRRVDPGAAGLDVDLAASVEQAGGGRSWDPGRMWASLTSGDSFDPVVSVDTRALDAAVDDLARELGRPAKDGAVVFRGDEAVAKPPRVGERIQRAAAAAQIRDAYLHPGPAVELPTEEVQPEIDRGDVSAAMNDFANPAVAAAVVIEAADERVVLQPEDFAPTLSMLAQDGVLVPELDEALLLRRVETRLKTSALAPRDATVALVRGRPQVIPARKGLSFDEDELVAGFLTVVAAQGDARTIRVGTVVEKPAVSTAEVRKLGIEEKVSEFTTYFPHADYRNTNLGRAAELVDGTVLEPGEEFSLNDVVGERTASNGFTKGFIISDGVFKEDFGGGVSQVATTTFNAMFFAGLEDVEHKPHSFYIDRYPVGREATVAWPSVDLRFRNDTPYGVLVQAFVDPSTPSSPGAMTVRMWSTKVWDIRAGQSERYDFTAPATRRLSGEGCVPNTGYGGFDIDVYRDFYRPGSDERVRRETFHTTYTPSDSVICS</sequence>
<feature type="domain" description="YoaR-like putative peptidoglycan binding" evidence="2">
    <location>
        <begin position="107"/>
        <end position="188"/>
    </location>
</feature>
<accession>A0A7G9R7Y8</accession>
<organism evidence="3 4">
    <name type="scientific">Nocardioides mesophilus</name>
    <dbReference type="NCBI Taxonomy" id="433659"/>
    <lineage>
        <taxon>Bacteria</taxon>
        <taxon>Bacillati</taxon>
        <taxon>Actinomycetota</taxon>
        <taxon>Actinomycetes</taxon>
        <taxon>Propionibacteriales</taxon>
        <taxon>Nocardioidaceae</taxon>
        <taxon>Nocardioides</taxon>
    </lineage>
</organism>
<dbReference type="Pfam" id="PF04294">
    <property type="entry name" value="VanW"/>
    <property type="match status" value="1"/>
</dbReference>
<dbReference type="Pfam" id="PF12229">
    <property type="entry name" value="PG_binding_4"/>
    <property type="match status" value="2"/>
</dbReference>
<dbReference type="RefSeq" id="WP_187577549.1">
    <property type="nucleotide sequence ID" value="NZ_CP060713.1"/>
</dbReference>
<dbReference type="InterPro" id="IPR052913">
    <property type="entry name" value="Glycopeptide_resist_protein"/>
</dbReference>
<evidence type="ECO:0000313" key="4">
    <source>
        <dbReference type="Proteomes" id="UP000515947"/>
    </source>
</evidence>
<feature type="transmembrane region" description="Helical" evidence="1">
    <location>
        <begin position="15"/>
        <end position="37"/>
    </location>
</feature>
<evidence type="ECO:0000256" key="1">
    <source>
        <dbReference type="SAM" id="Phobius"/>
    </source>
</evidence>
<dbReference type="PANTHER" id="PTHR35788">
    <property type="entry name" value="EXPORTED PROTEIN-RELATED"/>
    <property type="match status" value="1"/>
</dbReference>
<evidence type="ECO:0000259" key="2">
    <source>
        <dbReference type="Pfam" id="PF12229"/>
    </source>
</evidence>
<dbReference type="InterPro" id="IPR007391">
    <property type="entry name" value="Vancomycin_resist_VanW"/>
</dbReference>
<reference evidence="3 4" key="1">
    <citation type="submission" date="2020-08" db="EMBL/GenBank/DDBJ databases">
        <title>Genome sequence of Nocardioides mesophilus KACC 16243T.</title>
        <authorList>
            <person name="Hyun D.-W."/>
            <person name="Bae J.-W."/>
        </authorList>
    </citation>
    <scope>NUCLEOTIDE SEQUENCE [LARGE SCALE GENOMIC DNA]</scope>
    <source>
        <strain evidence="3 4">KACC 16243</strain>
    </source>
</reference>
<dbReference type="PANTHER" id="PTHR35788:SF1">
    <property type="entry name" value="EXPORTED PROTEIN"/>
    <property type="match status" value="1"/>
</dbReference>
<keyword evidence="1" id="KW-0472">Membrane</keyword>
<dbReference type="KEGG" id="nmes:H9L09_14235"/>
<proteinExistence type="predicted"/>
<keyword evidence="4" id="KW-1185">Reference proteome</keyword>
<keyword evidence="1" id="KW-0812">Transmembrane</keyword>
<dbReference type="Proteomes" id="UP000515947">
    <property type="component" value="Chromosome"/>
</dbReference>
<name>A0A7G9R7Y8_9ACTN</name>
<protein>
    <submittedName>
        <fullName evidence="3">VanW family protein</fullName>
    </submittedName>
</protein>
<dbReference type="AlphaFoldDB" id="A0A7G9R7Y8"/>
<dbReference type="EMBL" id="CP060713">
    <property type="protein sequence ID" value="QNN51713.1"/>
    <property type="molecule type" value="Genomic_DNA"/>
</dbReference>
<gene>
    <name evidence="3" type="ORF">H9L09_14235</name>
</gene>
<evidence type="ECO:0000313" key="3">
    <source>
        <dbReference type="EMBL" id="QNN51713.1"/>
    </source>
</evidence>